<dbReference type="EMBL" id="JAFCMP010000021">
    <property type="protein sequence ID" value="KAG5191304.1"/>
    <property type="molecule type" value="Genomic_DNA"/>
</dbReference>
<evidence type="ECO:0000256" key="1">
    <source>
        <dbReference type="SAM" id="MobiDB-lite"/>
    </source>
</evidence>
<dbReference type="Proteomes" id="UP000664859">
    <property type="component" value="Unassembled WGS sequence"/>
</dbReference>
<proteinExistence type="predicted"/>
<protein>
    <submittedName>
        <fullName evidence="2">Uncharacterized protein</fullName>
    </submittedName>
</protein>
<accession>A0A836CMY5</accession>
<reference evidence="2" key="1">
    <citation type="submission" date="2021-02" db="EMBL/GenBank/DDBJ databases">
        <title>First Annotated Genome of the Yellow-green Alga Tribonema minus.</title>
        <authorList>
            <person name="Mahan K.M."/>
        </authorList>
    </citation>
    <scope>NUCLEOTIDE SEQUENCE</scope>
    <source>
        <strain evidence="2">UTEX B ZZ1240</strain>
    </source>
</reference>
<feature type="region of interest" description="Disordered" evidence="1">
    <location>
        <begin position="154"/>
        <end position="173"/>
    </location>
</feature>
<feature type="compositionally biased region" description="Polar residues" evidence="1">
    <location>
        <begin position="33"/>
        <end position="45"/>
    </location>
</feature>
<keyword evidence="3" id="KW-1185">Reference proteome</keyword>
<evidence type="ECO:0000313" key="3">
    <source>
        <dbReference type="Proteomes" id="UP000664859"/>
    </source>
</evidence>
<gene>
    <name evidence="2" type="ORF">JKP88DRAFT_285308</name>
</gene>
<evidence type="ECO:0000313" key="2">
    <source>
        <dbReference type="EMBL" id="KAG5191304.1"/>
    </source>
</evidence>
<feature type="region of interest" description="Disordered" evidence="1">
    <location>
        <begin position="1"/>
        <end position="47"/>
    </location>
</feature>
<sequence length="271" mass="29912">MTPSAAAGTPVLRSPLAIATPGSESTERPAGMSTRSPTGPTTGASAMNCLGEHQTAQLCTEEISYDKFLNSSSTPQTEQEMALRLRFHRAFVTFRLTDASRYFPYCCGASADPESLTGILFRCGALSEYKTLILFDVETTKKLLATITPGREFSRIQGDSPSPMQIDAKKEDTRSKSWDWSEKGPVAYMRTITPSRQNPELYHYVHMVVERTGTEGGFDKLVRVTFTVEVARRTRNGDAMSDQVLWSVEARGNANEVPLMVVSERGHFVIP</sequence>
<name>A0A836CMY5_9STRA</name>
<organism evidence="2 3">
    <name type="scientific">Tribonema minus</name>
    <dbReference type="NCBI Taxonomy" id="303371"/>
    <lineage>
        <taxon>Eukaryota</taxon>
        <taxon>Sar</taxon>
        <taxon>Stramenopiles</taxon>
        <taxon>Ochrophyta</taxon>
        <taxon>PX clade</taxon>
        <taxon>Xanthophyceae</taxon>
        <taxon>Tribonematales</taxon>
        <taxon>Tribonemataceae</taxon>
        <taxon>Tribonema</taxon>
    </lineage>
</organism>
<comment type="caution">
    <text evidence="2">The sequence shown here is derived from an EMBL/GenBank/DDBJ whole genome shotgun (WGS) entry which is preliminary data.</text>
</comment>
<dbReference type="AlphaFoldDB" id="A0A836CMY5"/>